<gene>
    <name evidence="1" type="ORF">Sangu_0409900</name>
</gene>
<protein>
    <submittedName>
        <fullName evidence="1">Uncharacterized protein</fullName>
    </submittedName>
</protein>
<reference evidence="1" key="1">
    <citation type="submission" date="2020-06" db="EMBL/GenBank/DDBJ databases">
        <authorList>
            <person name="Li T."/>
            <person name="Hu X."/>
            <person name="Zhang T."/>
            <person name="Song X."/>
            <person name="Zhang H."/>
            <person name="Dai N."/>
            <person name="Sheng W."/>
            <person name="Hou X."/>
            <person name="Wei L."/>
        </authorList>
    </citation>
    <scope>NUCLEOTIDE SEQUENCE</scope>
    <source>
        <strain evidence="1">G01</strain>
        <tissue evidence="1">Leaf</tissue>
    </source>
</reference>
<evidence type="ECO:0000313" key="1">
    <source>
        <dbReference type="EMBL" id="KAL0370918.1"/>
    </source>
</evidence>
<comment type="caution">
    <text evidence="1">The sequence shown here is derived from an EMBL/GenBank/DDBJ whole genome shotgun (WGS) entry which is preliminary data.</text>
</comment>
<reference evidence="1" key="2">
    <citation type="journal article" date="2024" name="Plant">
        <title>Genomic evolution and insights into agronomic trait innovations of Sesamum species.</title>
        <authorList>
            <person name="Miao H."/>
            <person name="Wang L."/>
            <person name="Qu L."/>
            <person name="Liu H."/>
            <person name="Sun Y."/>
            <person name="Le M."/>
            <person name="Wang Q."/>
            <person name="Wei S."/>
            <person name="Zheng Y."/>
            <person name="Lin W."/>
            <person name="Duan Y."/>
            <person name="Cao H."/>
            <person name="Xiong S."/>
            <person name="Wang X."/>
            <person name="Wei L."/>
            <person name="Li C."/>
            <person name="Ma Q."/>
            <person name="Ju M."/>
            <person name="Zhao R."/>
            <person name="Li G."/>
            <person name="Mu C."/>
            <person name="Tian Q."/>
            <person name="Mei H."/>
            <person name="Zhang T."/>
            <person name="Gao T."/>
            <person name="Zhang H."/>
        </authorList>
    </citation>
    <scope>NUCLEOTIDE SEQUENCE</scope>
    <source>
        <strain evidence="1">G01</strain>
    </source>
</reference>
<accession>A0AAW2QSZ0</accession>
<dbReference type="AlphaFoldDB" id="A0AAW2QSZ0"/>
<organism evidence="1">
    <name type="scientific">Sesamum angustifolium</name>
    <dbReference type="NCBI Taxonomy" id="2727405"/>
    <lineage>
        <taxon>Eukaryota</taxon>
        <taxon>Viridiplantae</taxon>
        <taxon>Streptophyta</taxon>
        <taxon>Embryophyta</taxon>
        <taxon>Tracheophyta</taxon>
        <taxon>Spermatophyta</taxon>
        <taxon>Magnoliopsida</taxon>
        <taxon>eudicotyledons</taxon>
        <taxon>Gunneridae</taxon>
        <taxon>Pentapetalae</taxon>
        <taxon>asterids</taxon>
        <taxon>lamiids</taxon>
        <taxon>Lamiales</taxon>
        <taxon>Pedaliaceae</taxon>
        <taxon>Sesamum</taxon>
    </lineage>
</organism>
<name>A0AAW2QSZ0_9LAMI</name>
<dbReference type="EMBL" id="JACGWK010000002">
    <property type="protein sequence ID" value="KAL0370918.1"/>
    <property type="molecule type" value="Genomic_DNA"/>
</dbReference>
<sequence length="125" mass="13988">MDQLSNSFSLLELDAEDAKGQSSTATAAADSCERRALPFVYIATKVKLDSADSDKGIEDDLEDGTWLTNENGDEQTLEPIPVEYKMPLVWIDLEMTDYAQNESEYMGLIICEKLRNQISEKLSES</sequence>
<proteinExistence type="predicted"/>